<dbReference type="EMBL" id="NFLC01000013">
    <property type="protein sequence ID" value="OUQ10075.1"/>
    <property type="molecule type" value="Genomic_DNA"/>
</dbReference>
<evidence type="ECO:0000313" key="3">
    <source>
        <dbReference type="Proteomes" id="UP000196074"/>
    </source>
</evidence>
<reference evidence="3" key="1">
    <citation type="submission" date="2017-04" db="EMBL/GenBank/DDBJ databases">
        <title>Function of individual gut microbiota members based on whole genome sequencing of pure cultures obtained from chicken caecum.</title>
        <authorList>
            <person name="Medvecky M."/>
            <person name="Cejkova D."/>
            <person name="Polansky O."/>
            <person name="Karasova D."/>
            <person name="Kubasova T."/>
            <person name="Cizek A."/>
            <person name="Rychlik I."/>
        </authorList>
    </citation>
    <scope>NUCLEOTIDE SEQUENCE [LARGE SCALE GENOMIC DNA]</scope>
    <source>
        <strain evidence="3">An144</strain>
    </source>
</reference>
<dbReference type="Pfam" id="PF24963">
    <property type="entry name" value="DUF7768"/>
    <property type="match status" value="1"/>
</dbReference>
<protein>
    <recommendedName>
        <fullName evidence="1">DUF7768 domain-containing protein</fullName>
    </recommendedName>
</protein>
<accession>A0A1Y4QXM1</accession>
<dbReference type="InterPro" id="IPR056670">
    <property type="entry name" value="DUF7768"/>
</dbReference>
<name>A0A1Y4QXM1_9ENTE</name>
<evidence type="ECO:0000313" key="2">
    <source>
        <dbReference type="EMBL" id="OUQ10075.1"/>
    </source>
</evidence>
<sequence>MLIYVCSPYSGQVELNVAKVRNYSKYVVDAGHTPIAPHLLFPQFLNDDIPEERNRAIQMNMEILKKCDQLWVFGKIFSEGMKEEINFASQYMIPIQYIVFNDENPQIFNHFADQIDDAGWAIQQSEKFNLAHSRKISIAQEVANDFSCMFDEVENVFFINATRQIQSKVQILRDAVSEFVIRCKREEEYTP</sequence>
<dbReference type="RefSeq" id="WP_087215193.1">
    <property type="nucleotide sequence ID" value="NZ_NFLC01000013.1"/>
</dbReference>
<evidence type="ECO:0000259" key="1">
    <source>
        <dbReference type="Pfam" id="PF24963"/>
    </source>
</evidence>
<gene>
    <name evidence="2" type="ORF">B5E88_07715</name>
</gene>
<comment type="caution">
    <text evidence="2">The sequence shown here is derived from an EMBL/GenBank/DDBJ whole genome shotgun (WGS) entry which is preliminary data.</text>
</comment>
<dbReference type="Gene3D" id="3.40.50.10400">
    <property type="entry name" value="Hypothetical protein PA1492"/>
    <property type="match status" value="1"/>
</dbReference>
<feature type="domain" description="DUF7768" evidence="1">
    <location>
        <begin position="2"/>
        <end position="98"/>
    </location>
</feature>
<organism evidence="2 3">
    <name type="scientific">Enterococcus cecorum</name>
    <dbReference type="NCBI Taxonomy" id="44008"/>
    <lineage>
        <taxon>Bacteria</taxon>
        <taxon>Bacillati</taxon>
        <taxon>Bacillota</taxon>
        <taxon>Bacilli</taxon>
        <taxon>Lactobacillales</taxon>
        <taxon>Enterococcaceae</taxon>
        <taxon>Enterococcus</taxon>
    </lineage>
</organism>
<dbReference type="Proteomes" id="UP000196074">
    <property type="component" value="Unassembled WGS sequence"/>
</dbReference>
<dbReference type="AlphaFoldDB" id="A0A1Y4QXM1"/>
<proteinExistence type="predicted"/>